<protein>
    <recommendedName>
        <fullName evidence="3">Phage head closure protein</fullName>
    </recommendedName>
</protein>
<proteinExistence type="predicted"/>
<dbReference type="NCBIfam" id="TIGR01563">
    <property type="entry name" value="gp16_SPP1"/>
    <property type="match status" value="1"/>
</dbReference>
<dbReference type="Proteomes" id="UP001167919">
    <property type="component" value="Unassembled WGS sequence"/>
</dbReference>
<sequence length="101" mass="11343">MMQFSDVITLITQIHTTDQDANDKIVDGTLTPVYADVFTAGRDEFNAAGVNGIKAEYVFKIHTFEYSNEPIVEYNGSRYSVYRTSGKGDNTYLYVQQKVGV</sequence>
<reference evidence="1" key="1">
    <citation type="submission" date="2019-01" db="EMBL/GenBank/DDBJ databases">
        <title>Oenococcus sicerae UCMA17102.</title>
        <authorList>
            <person name="Cousin F.J."/>
            <person name="Le Guellec R."/>
            <person name="Cretenet M."/>
        </authorList>
    </citation>
    <scope>NUCLEOTIDE SEQUENCE</scope>
    <source>
        <strain evidence="1">UCMA17102</strain>
    </source>
</reference>
<evidence type="ECO:0000313" key="1">
    <source>
        <dbReference type="EMBL" id="MDN6899572.1"/>
    </source>
</evidence>
<comment type="caution">
    <text evidence="1">The sequence shown here is derived from an EMBL/GenBank/DDBJ whole genome shotgun (WGS) entry which is preliminary data.</text>
</comment>
<gene>
    <name evidence="1" type="ORF">EVC35_00930</name>
</gene>
<evidence type="ECO:0000313" key="2">
    <source>
        <dbReference type="Proteomes" id="UP001167919"/>
    </source>
</evidence>
<dbReference type="AlphaFoldDB" id="A0AAJ1VPZ0"/>
<dbReference type="InterPro" id="IPR008767">
    <property type="entry name" value="Phage_SPP1_head-tail_adaptor"/>
</dbReference>
<organism evidence="1 2">
    <name type="scientific">Oenococcus sicerae</name>
    <dbReference type="NCBI Taxonomy" id="2203724"/>
    <lineage>
        <taxon>Bacteria</taxon>
        <taxon>Bacillati</taxon>
        <taxon>Bacillota</taxon>
        <taxon>Bacilli</taxon>
        <taxon>Lactobacillales</taxon>
        <taxon>Lactobacillaceae</taxon>
        <taxon>Oenococcus</taxon>
    </lineage>
</organism>
<name>A0AAJ1VPZ0_9LACO</name>
<dbReference type="EMBL" id="SDWY01000001">
    <property type="protein sequence ID" value="MDN6899572.1"/>
    <property type="molecule type" value="Genomic_DNA"/>
</dbReference>
<dbReference type="RefSeq" id="WP_301710871.1">
    <property type="nucleotide sequence ID" value="NZ_SDWY01000001.1"/>
</dbReference>
<accession>A0AAJ1VPZ0</accession>
<evidence type="ECO:0008006" key="3">
    <source>
        <dbReference type="Google" id="ProtNLM"/>
    </source>
</evidence>